<evidence type="ECO:0000256" key="1">
    <source>
        <dbReference type="ARBA" id="ARBA00004123"/>
    </source>
</evidence>
<reference evidence="10" key="1">
    <citation type="submission" date="2023-11" db="EMBL/GenBank/DDBJ databases">
        <title>Genome assemblies of two species of porcelain crab, Petrolisthes cinctipes and Petrolisthes manimaculis (Anomura: Porcellanidae).</title>
        <authorList>
            <person name="Angst P."/>
        </authorList>
    </citation>
    <scope>NUCLEOTIDE SEQUENCE</scope>
    <source>
        <strain evidence="10">PB745_02</strain>
        <tissue evidence="10">Gill</tissue>
    </source>
</reference>
<dbReference type="CDD" id="cd00130">
    <property type="entry name" value="PAS"/>
    <property type="match status" value="2"/>
</dbReference>
<dbReference type="SUPFAM" id="SSF55785">
    <property type="entry name" value="PYP-like sensor domain (PAS domain)"/>
    <property type="match status" value="2"/>
</dbReference>
<dbReference type="Pfam" id="PF00010">
    <property type="entry name" value="HLH"/>
    <property type="match status" value="1"/>
</dbReference>
<dbReference type="InterPro" id="IPR001067">
    <property type="entry name" value="Nuc_translocat"/>
</dbReference>
<dbReference type="InterPro" id="IPR036638">
    <property type="entry name" value="HLH_DNA-bd_sf"/>
</dbReference>
<dbReference type="EMBL" id="JAWZYT010000047">
    <property type="protein sequence ID" value="KAK4328963.1"/>
    <property type="molecule type" value="Genomic_DNA"/>
</dbReference>
<feature type="domain" description="PAS" evidence="8">
    <location>
        <begin position="382"/>
        <end position="431"/>
    </location>
</feature>
<dbReference type="GO" id="GO:0005634">
    <property type="term" value="C:nucleus"/>
    <property type="evidence" value="ECO:0007669"/>
    <property type="project" value="UniProtKB-SubCell"/>
</dbReference>
<evidence type="ECO:0000256" key="4">
    <source>
        <dbReference type="ARBA" id="ARBA00023125"/>
    </source>
</evidence>
<evidence type="ECO:0000256" key="2">
    <source>
        <dbReference type="ARBA" id="ARBA00022737"/>
    </source>
</evidence>
<feature type="compositionally biased region" description="Basic and acidic residues" evidence="7">
    <location>
        <begin position="98"/>
        <end position="107"/>
    </location>
</feature>
<dbReference type="Proteomes" id="UP001292094">
    <property type="component" value="Unassembled WGS sequence"/>
</dbReference>
<dbReference type="PROSITE" id="PS50112">
    <property type="entry name" value="PAS"/>
    <property type="match status" value="2"/>
</dbReference>
<feature type="domain" description="PAS" evidence="8">
    <location>
        <begin position="169"/>
        <end position="233"/>
    </location>
</feature>
<evidence type="ECO:0008006" key="12">
    <source>
        <dbReference type="Google" id="ProtNLM"/>
    </source>
</evidence>
<dbReference type="SMART" id="SM00353">
    <property type="entry name" value="HLH"/>
    <property type="match status" value="1"/>
</dbReference>
<dbReference type="Pfam" id="PF00989">
    <property type="entry name" value="PAS"/>
    <property type="match status" value="1"/>
</dbReference>
<dbReference type="InterPro" id="IPR011598">
    <property type="entry name" value="bHLH_dom"/>
</dbReference>
<dbReference type="NCBIfam" id="TIGR00229">
    <property type="entry name" value="sensory_box"/>
    <property type="match status" value="1"/>
</dbReference>
<comment type="caution">
    <text evidence="10">The sequence shown here is derived from an EMBL/GenBank/DDBJ whole genome shotgun (WGS) entry which is preliminary data.</text>
</comment>
<evidence type="ECO:0000313" key="10">
    <source>
        <dbReference type="EMBL" id="KAK4328963.1"/>
    </source>
</evidence>
<keyword evidence="3" id="KW-0805">Transcription regulation</keyword>
<evidence type="ECO:0000259" key="9">
    <source>
        <dbReference type="PROSITE" id="PS50888"/>
    </source>
</evidence>
<feature type="region of interest" description="Disordered" evidence="7">
    <location>
        <begin position="63"/>
        <end position="107"/>
    </location>
</feature>
<keyword evidence="11" id="KW-1185">Reference proteome</keyword>
<evidence type="ECO:0000256" key="3">
    <source>
        <dbReference type="ARBA" id="ARBA00023015"/>
    </source>
</evidence>
<evidence type="ECO:0000256" key="7">
    <source>
        <dbReference type="SAM" id="MobiDB-lite"/>
    </source>
</evidence>
<evidence type="ECO:0000313" key="11">
    <source>
        <dbReference type="Proteomes" id="UP001292094"/>
    </source>
</evidence>
<dbReference type="PRINTS" id="PR00785">
    <property type="entry name" value="NCTRNSLOCATR"/>
</dbReference>
<evidence type="ECO:0000256" key="6">
    <source>
        <dbReference type="ARBA" id="ARBA00023242"/>
    </source>
</evidence>
<feature type="region of interest" description="Disordered" evidence="7">
    <location>
        <begin position="508"/>
        <end position="527"/>
    </location>
</feature>
<dbReference type="GO" id="GO:0005667">
    <property type="term" value="C:transcription regulator complex"/>
    <property type="evidence" value="ECO:0007669"/>
    <property type="project" value="InterPro"/>
</dbReference>
<gene>
    <name evidence="10" type="ORF">Pmani_000655</name>
</gene>
<dbReference type="GO" id="GO:0003677">
    <property type="term" value="F:DNA binding"/>
    <property type="evidence" value="ECO:0007669"/>
    <property type="project" value="UniProtKB-KW"/>
</dbReference>
<dbReference type="PROSITE" id="PS50888">
    <property type="entry name" value="BHLH"/>
    <property type="match status" value="1"/>
</dbReference>
<dbReference type="SUPFAM" id="SSF47459">
    <property type="entry name" value="HLH, helix-loop-helix DNA-binding domain"/>
    <property type="match status" value="1"/>
</dbReference>
<evidence type="ECO:0000256" key="5">
    <source>
        <dbReference type="ARBA" id="ARBA00023163"/>
    </source>
</evidence>
<dbReference type="InterPro" id="IPR013767">
    <property type="entry name" value="PAS_fold"/>
</dbReference>
<dbReference type="Gene3D" id="3.30.450.20">
    <property type="entry name" value="PAS domain"/>
    <property type="match status" value="2"/>
</dbReference>
<dbReference type="GO" id="GO:0003700">
    <property type="term" value="F:DNA-binding transcription factor activity"/>
    <property type="evidence" value="ECO:0007669"/>
    <property type="project" value="InterPro"/>
</dbReference>
<dbReference type="SMART" id="SM00091">
    <property type="entry name" value="PAS"/>
    <property type="match status" value="2"/>
</dbReference>
<sequence>MYDAFIEMDCVPISLLSGNHPRSLKCSRGGDWVHCTDGGNSSKMFGLGNYDYKYRSECSSIASFSSDNGSKKRRGSFIDSNDDDGDSIKIPRTTGGEWSKRQNHSEIEKRRRDKMNTYIMELSSIIPVCTSRKLDKLTVLRMAVQHMKMLRGSLNSYTEGHYKPAFLSDDELKNLILQAADGFLFVVGCDRGRILYVSESVYQTLHYSQGELLGTSWFDILHPKDLAKVKEQLSCSDINRRERLVDAKTLLPVKTDVPQGLTKLCPGSRRAFFCRMRCKSAPVLKEEADSSTGCQKKKSKSQSSDKKYSVIHFTGYLKSWAPSKDPLEEDSGSDSESCNLSCLVAVGRVHQPLLSASATEGSRFGCNLPPQPINFISKHTSDGKFVFIDQRASLLVGWLPQELLGSSMYEYFHQDDIPLLAETHRATLQSSQTCSTHMYRFRTKDGSFVRLQSSWWTFRNPWTKDIEYIISKTSVVTSEAGLVESTMANESVSQSYSNFNEFLSSPGGAASSSSGSQLLGGGSGMQAGKIGRQIADEVLDSQRRGESASNSPVSPFEGILGSGASDRSFAALLRPDITTHRSTEKNNVLLSSNASTGSSSDTSRGGQQPTTNTSSTSPSKNNAASTTGTNNNTTTNNNRLSSSTPQPHFNHNNNHRQPVSNEGDLMDVVSGRDLENDGTSDSDEAAMAVIMSLLEADAGLGGPVDFSHLPWPLP</sequence>
<dbReference type="InterPro" id="IPR050933">
    <property type="entry name" value="Circadian_TF"/>
</dbReference>
<dbReference type="GO" id="GO:0045944">
    <property type="term" value="P:positive regulation of transcription by RNA polymerase II"/>
    <property type="evidence" value="ECO:0007669"/>
    <property type="project" value="UniProtKB-ARBA"/>
</dbReference>
<name>A0AAE1QNR3_9EUCA</name>
<protein>
    <recommendedName>
        <fullName evidence="12">Aryl hydrocarbon receptor nuclear translocator-like protein 1</fullName>
    </recommendedName>
</protein>
<comment type="subcellular location">
    <subcellularLocation>
        <location evidence="1">Nucleus</location>
    </subcellularLocation>
</comment>
<feature type="compositionally biased region" description="Low complexity" evidence="7">
    <location>
        <begin position="508"/>
        <end position="517"/>
    </location>
</feature>
<organism evidence="10 11">
    <name type="scientific">Petrolisthes manimaculis</name>
    <dbReference type="NCBI Taxonomy" id="1843537"/>
    <lineage>
        <taxon>Eukaryota</taxon>
        <taxon>Metazoa</taxon>
        <taxon>Ecdysozoa</taxon>
        <taxon>Arthropoda</taxon>
        <taxon>Crustacea</taxon>
        <taxon>Multicrustacea</taxon>
        <taxon>Malacostraca</taxon>
        <taxon>Eumalacostraca</taxon>
        <taxon>Eucarida</taxon>
        <taxon>Decapoda</taxon>
        <taxon>Pleocyemata</taxon>
        <taxon>Anomura</taxon>
        <taxon>Galatheoidea</taxon>
        <taxon>Porcellanidae</taxon>
        <taxon>Petrolisthes</taxon>
    </lineage>
</organism>
<keyword evidence="4" id="KW-0238">DNA-binding</keyword>
<dbReference type="Pfam" id="PF14598">
    <property type="entry name" value="PAS_11"/>
    <property type="match status" value="1"/>
</dbReference>
<keyword evidence="2" id="KW-0677">Repeat</keyword>
<keyword evidence="6" id="KW-0539">Nucleus</keyword>
<feature type="domain" description="BHLH" evidence="9">
    <location>
        <begin position="99"/>
        <end position="150"/>
    </location>
</feature>
<dbReference type="GO" id="GO:0005737">
    <property type="term" value="C:cytoplasm"/>
    <property type="evidence" value="ECO:0007669"/>
    <property type="project" value="InterPro"/>
</dbReference>
<keyword evidence="5" id="KW-0804">Transcription</keyword>
<dbReference type="AlphaFoldDB" id="A0AAE1QNR3"/>
<feature type="compositionally biased region" description="Polar residues" evidence="7">
    <location>
        <begin position="645"/>
        <end position="660"/>
    </location>
</feature>
<evidence type="ECO:0000259" key="8">
    <source>
        <dbReference type="PROSITE" id="PS50112"/>
    </source>
</evidence>
<feature type="region of interest" description="Disordered" evidence="7">
    <location>
        <begin position="583"/>
        <end position="663"/>
    </location>
</feature>
<dbReference type="InterPro" id="IPR035965">
    <property type="entry name" value="PAS-like_dom_sf"/>
</dbReference>
<dbReference type="PANTHER" id="PTHR23042">
    <property type="entry name" value="CIRCADIAN PROTEIN CLOCK/ARNT/BMAL/PAS"/>
    <property type="match status" value="1"/>
</dbReference>
<dbReference type="GO" id="GO:0046983">
    <property type="term" value="F:protein dimerization activity"/>
    <property type="evidence" value="ECO:0007669"/>
    <property type="project" value="InterPro"/>
</dbReference>
<accession>A0AAE1QNR3</accession>
<dbReference type="Gene3D" id="4.10.280.10">
    <property type="entry name" value="Helix-loop-helix DNA-binding domain"/>
    <property type="match status" value="1"/>
</dbReference>
<proteinExistence type="predicted"/>
<dbReference type="InterPro" id="IPR000014">
    <property type="entry name" value="PAS"/>
</dbReference>
<feature type="compositionally biased region" description="Low complexity" evidence="7">
    <location>
        <begin position="591"/>
        <end position="644"/>
    </location>
</feature>